<evidence type="ECO:0000313" key="8">
    <source>
        <dbReference type="WBParaSite" id="EgrG_000966200"/>
    </source>
</evidence>
<accession>A0A068WEU3</accession>
<dbReference type="InterPro" id="IPR011989">
    <property type="entry name" value="ARM-like"/>
</dbReference>
<dbReference type="GO" id="GO:0000932">
    <property type="term" value="C:P-body"/>
    <property type="evidence" value="ECO:0007669"/>
    <property type="project" value="UniProtKB-SubCell"/>
</dbReference>
<proteinExistence type="inferred from homology"/>
<name>A0A068WEU3_ECHGR</name>
<dbReference type="GO" id="GO:0030014">
    <property type="term" value="C:CCR4-NOT complex"/>
    <property type="evidence" value="ECO:0007669"/>
    <property type="project" value="InterPro"/>
</dbReference>
<dbReference type="OrthoDB" id="1183224at2759"/>
<reference evidence="6 7" key="1">
    <citation type="journal article" date="2013" name="Nature">
        <title>The genomes of four tapeworm species reveal adaptations to parasitism.</title>
        <authorList>
            <person name="Tsai I.J."/>
            <person name="Zarowiecki M."/>
            <person name="Holroyd N."/>
            <person name="Garciarrubio A."/>
            <person name="Sanchez-Flores A."/>
            <person name="Brooks K.L."/>
            <person name="Tracey A."/>
            <person name="Bobes R.J."/>
            <person name="Fragoso G."/>
            <person name="Sciutto E."/>
            <person name="Aslett M."/>
            <person name="Beasley H."/>
            <person name="Bennett H.M."/>
            <person name="Cai J."/>
            <person name="Camicia F."/>
            <person name="Clark R."/>
            <person name="Cucher M."/>
            <person name="De Silva N."/>
            <person name="Day T.A."/>
            <person name="Deplazes P."/>
            <person name="Estrada K."/>
            <person name="Fernandez C."/>
            <person name="Holland P.W."/>
            <person name="Hou J."/>
            <person name="Hu S."/>
            <person name="Huckvale T."/>
            <person name="Hung S.S."/>
            <person name="Kamenetzky L."/>
            <person name="Keane J.A."/>
            <person name="Kiss F."/>
            <person name="Koziol U."/>
            <person name="Lambert O."/>
            <person name="Liu K."/>
            <person name="Luo X."/>
            <person name="Luo Y."/>
            <person name="Macchiaroli N."/>
            <person name="Nichol S."/>
            <person name="Paps J."/>
            <person name="Parkinson J."/>
            <person name="Pouchkina-Stantcheva N."/>
            <person name="Riddiford N."/>
            <person name="Rosenzvit M."/>
            <person name="Salinas G."/>
            <person name="Wasmuth J.D."/>
            <person name="Zamanian M."/>
            <person name="Zheng Y."/>
            <person name="Cai X."/>
            <person name="Soberon X."/>
            <person name="Olson P.D."/>
            <person name="Laclette J.P."/>
            <person name="Brehm K."/>
            <person name="Berriman M."/>
            <person name="Garciarrubio A."/>
            <person name="Bobes R.J."/>
            <person name="Fragoso G."/>
            <person name="Sanchez-Flores A."/>
            <person name="Estrada K."/>
            <person name="Cevallos M.A."/>
            <person name="Morett E."/>
            <person name="Gonzalez V."/>
            <person name="Portillo T."/>
            <person name="Ochoa-Leyva A."/>
            <person name="Jose M.V."/>
            <person name="Sciutto E."/>
            <person name="Landa A."/>
            <person name="Jimenez L."/>
            <person name="Valdes V."/>
            <person name="Carrero J.C."/>
            <person name="Larralde C."/>
            <person name="Morales-Montor J."/>
            <person name="Limon-Lason J."/>
            <person name="Soberon X."/>
            <person name="Laclette J.P."/>
        </authorList>
    </citation>
    <scope>NUCLEOTIDE SEQUENCE [LARGE SCALE GENOMIC DNA]</scope>
</reference>
<dbReference type="PANTHER" id="PTHR12262">
    <property type="entry name" value="CCR4-NOT TRANSCRIPTION COMPLEX SUBUNIT 9"/>
    <property type="match status" value="1"/>
</dbReference>
<dbReference type="Pfam" id="PF04078">
    <property type="entry name" value="Rcd1"/>
    <property type="match status" value="1"/>
</dbReference>
<comment type="subcellular location">
    <subcellularLocation>
        <location evidence="1">Cytoplasm</location>
        <location evidence="1">P-body</location>
    </subcellularLocation>
</comment>
<evidence type="ECO:0000256" key="5">
    <source>
        <dbReference type="SAM" id="MobiDB-lite"/>
    </source>
</evidence>
<dbReference type="WBParaSite" id="EgrG_000966200">
    <property type="protein sequence ID" value="EgrG_000966200"/>
    <property type="gene ID" value="EgrG_000966200"/>
</dbReference>
<dbReference type="GO" id="GO:0006402">
    <property type="term" value="P:mRNA catabolic process"/>
    <property type="evidence" value="ECO:0007669"/>
    <property type="project" value="InterPro"/>
</dbReference>
<evidence type="ECO:0000256" key="4">
    <source>
        <dbReference type="ARBA" id="ARBA00030283"/>
    </source>
</evidence>
<dbReference type="InterPro" id="IPR007216">
    <property type="entry name" value="CNOT9"/>
</dbReference>
<reference evidence="6" key="2">
    <citation type="submission" date="2014-06" db="EMBL/GenBank/DDBJ databases">
        <authorList>
            <person name="Aslett M."/>
        </authorList>
    </citation>
    <scope>NUCLEOTIDE SEQUENCE</scope>
</reference>
<dbReference type="InterPro" id="IPR016024">
    <property type="entry name" value="ARM-type_fold"/>
</dbReference>
<feature type="region of interest" description="Disordered" evidence="5">
    <location>
        <begin position="315"/>
        <end position="345"/>
    </location>
</feature>
<dbReference type="SUPFAM" id="SSF48371">
    <property type="entry name" value="ARM repeat"/>
    <property type="match status" value="1"/>
</dbReference>
<dbReference type="AlphaFoldDB" id="A0A068WEU3"/>
<dbReference type="Proteomes" id="UP000492820">
    <property type="component" value="Unassembled WGS sequence"/>
</dbReference>
<comment type="similarity">
    <text evidence="2">Belongs to the CNOT9 family.</text>
</comment>
<reference evidence="8" key="3">
    <citation type="submission" date="2020-10" db="UniProtKB">
        <authorList>
            <consortium name="WormBaseParasite"/>
        </authorList>
    </citation>
    <scope>IDENTIFICATION</scope>
</reference>
<evidence type="ECO:0000313" key="7">
    <source>
        <dbReference type="Proteomes" id="UP000492820"/>
    </source>
</evidence>
<protein>
    <recommendedName>
        <fullName evidence="3">CCR4-NOT transcription complex subunit 9</fullName>
    </recommendedName>
    <alternativeName>
        <fullName evidence="4">Cell differentiation protein RQCD1 homolog</fullName>
    </alternativeName>
</protein>
<dbReference type="FunFam" id="1.25.10.10:FF:000334">
    <property type="entry name" value="Cell differentiation protein-like protein"/>
    <property type="match status" value="1"/>
</dbReference>
<evidence type="ECO:0000313" key="6">
    <source>
        <dbReference type="EMBL" id="CDS16946.1"/>
    </source>
</evidence>
<gene>
    <name evidence="6" type="ORF">EgrG_000966200</name>
</gene>
<dbReference type="Gene3D" id="1.25.10.10">
    <property type="entry name" value="Leucine-rich Repeat Variant"/>
    <property type="match status" value="1"/>
</dbReference>
<evidence type="ECO:0000256" key="3">
    <source>
        <dbReference type="ARBA" id="ARBA00014171"/>
    </source>
</evidence>
<organism evidence="6">
    <name type="scientific">Echinococcus granulosus</name>
    <name type="common">Hydatid tapeworm</name>
    <dbReference type="NCBI Taxonomy" id="6210"/>
    <lineage>
        <taxon>Eukaryota</taxon>
        <taxon>Metazoa</taxon>
        <taxon>Spiralia</taxon>
        <taxon>Lophotrochozoa</taxon>
        <taxon>Platyhelminthes</taxon>
        <taxon>Cestoda</taxon>
        <taxon>Eucestoda</taxon>
        <taxon>Cyclophyllidea</taxon>
        <taxon>Taeniidae</taxon>
        <taxon>Echinococcus</taxon>
        <taxon>Echinococcus granulosus group</taxon>
    </lineage>
</organism>
<dbReference type="EMBL" id="LK028577">
    <property type="protein sequence ID" value="CDS16946.1"/>
    <property type="molecule type" value="Genomic_DNA"/>
</dbReference>
<sequence length="401" mass="43778">MQLMAGNSSKDSGGLSSGNPEVEFYTWVNNLSSLETREKALLELCKMRESLPDFAPLLWYAFGTVAALLQEITAVYPYISPPNLTAHQSNRVCNALALLQCLASHPVTRTEFLKAQIPLYLYNFLSTNSRNRPFEYLRLTSLGVIGALAKTDDPDVISFLLNTEIIPLCLHIMETGSELSKTVATFIMQKLLQDNNGLEYICHTYERFAHVATVLSSMVEQLAKEQSTRLLKHVIRCYQRLCDNSRARDALRNCLPEALRNNTFAAQLVDEPATQRCLALLVEQLARPSVTAAAAASGAPGEGIGNAGVTDVGAGGAGGTIEGTGPSVGVNASAPPSSNPPPVKSPLELGSATHLKRLTQHSSDNSMYFLICFYERTRVRIPNLWVCNYLNTTTNCQVCFA</sequence>
<evidence type="ECO:0000256" key="1">
    <source>
        <dbReference type="ARBA" id="ARBA00004201"/>
    </source>
</evidence>
<evidence type="ECO:0000256" key="2">
    <source>
        <dbReference type="ARBA" id="ARBA00006385"/>
    </source>
</evidence>